<organism evidence="1 2">
    <name type="scientific">Evansella vedderi</name>
    <dbReference type="NCBI Taxonomy" id="38282"/>
    <lineage>
        <taxon>Bacteria</taxon>
        <taxon>Bacillati</taxon>
        <taxon>Bacillota</taxon>
        <taxon>Bacilli</taxon>
        <taxon>Bacillales</taxon>
        <taxon>Bacillaceae</taxon>
        <taxon>Evansella</taxon>
    </lineage>
</organism>
<dbReference type="RefSeq" id="WP_307321070.1">
    <property type="nucleotide sequence ID" value="NZ_JAUSUG010000001.1"/>
</dbReference>
<reference evidence="1 2" key="1">
    <citation type="submission" date="2023-07" db="EMBL/GenBank/DDBJ databases">
        <title>Genomic Encyclopedia of Type Strains, Phase IV (KMG-IV): sequencing the most valuable type-strain genomes for metagenomic binning, comparative biology and taxonomic classification.</title>
        <authorList>
            <person name="Goeker M."/>
        </authorList>
    </citation>
    <scope>NUCLEOTIDE SEQUENCE [LARGE SCALE GENOMIC DNA]</scope>
    <source>
        <strain evidence="1 2">DSM 9768</strain>
    </source>
</reference>
<evidence type="ECO:0000313" key="2">
    <source>
        <dbReference type="Proteomes" id="UP001230005"/>
    </source>
</evidence>
<dbReference type="Proteomes" id="UP001230005">
    <property type="component" value="Unassembled WGS sequence"/>
</dbReference>
<accession>A0ABT9ZP44</accession>
<dbReference type="InterPro" id="IPR036206">
    <property type="entry name" value="ThiamineP_synth_sf"/>
</dbReference>
<comment type="caution">
    <text evidence="1">The sequence shown here is derived from an EMBL/GenBank/DDBJ whole genome shotgun (WGS) entry which is preliminary data.</text>
</comment>
<gene>
    <name evidence="1" type="ORF">J2S74_000380</name>
</gene>
<protein>
    <submittedName>
        <fullName evidence="1">Uncharacterized protein</fullName>
    </submittedName>
</protein>
<dbReference type="EMBL" id="JAUSUG010000001">
    <property type="protein sequence ID" value="MDQ0253008.1"/>
    <property type="molecule type" value="Genomic_DNA"/>
</dbReference>
<sequence>MTTFTDLLKAKPMNLIVSLPENSMELVKAASDGGADVIKVHMNVEHRASGNSFGTLEENKDFFQQMNQLFRGPTGVVPGDLPEKVKPEEIKSLKEIGFTFLSIYSHTAPAWLLEDNHLEKMIALSNEYTNYELHSFNSANIEVLEASVMKPAAYGTELSLQDLLHYQYLISQVNQPIVIPTQKKIQLEDLKALYKIGVHGLMIGAVVTGKTADQIYETTKAYKQEIDRLRM</sequence>
<name>A0ABT9ZP44_9BACI</name>
<evidence type="ECO:0000313" key="1">
    <source>
        <dbReference type="EMBL" id="MDQ0253008.1"/>
    </source>
</evidence>
<dbReference type="SUPFAM" id="SSF51391">
    <property type="entry name" value="Thiamin phosphate synthase"/>
    <property type="match status" value="1"/>
</dbReference>
<keyword evidence="2" id="KW-1185">Reference proteome</keyword>
<proteinExistence type="predicted"/>